<feature type="signal peptide" evidence="1">
    <location>
        <begin position="1"/>
        <end position="20"/>
    </location>
</feature>
<evidence type="ECO:0000256" key="1">
    <source>
        <dbReference type="SAM" id="SignalP"/>
    </source>
</evidence>
<dbReference type="EMBL" id="GECU01003039">
    <property type="protein sequence ID" value="JAT04668.1"/>
    <property type="molecule type" value="Transcribed_RNA"/>
</dbReference>
<dbReference type="AlphaFoldDB" id="A0A1B6JZP2"/>
<feature type="chain" id="PRO_5008586183" description="Lipocalin/cytosolic fatty-acid binding domain-containing protein" evidence="1">
    <location>
        <begin position="21"/>
        <end position="192"/>
    </location>
</feature>
<reference evidence="2" key="1">
    <citation type="submission" date="2015-11" db="EMBL/GenBank/DDBJ databases">
        <title>De novo transcriptome assembly of four potential Pierce s Disease insect vectors from Arizona vineyards.</title>
        <authorList>
            <person name="Tassone E.E."/>
        </authorList>
    </citation>
    <scope>NUCLEOTIDE SEQUENCE</scope>
</reference>
<organism evidence="2">
    <name type="scientific">Homalodisca liturata</name>
    <dbReference type="NCBI Taxonomy" id="320908"/>
    <lineage>
        <taxon>Eukaryota</taxon>
        <taxon>Metazoa</taxon>
        <taxon>Ecdysozoa</taxon>
        <taxon>Arthropoda</taxon>
        <taxon>Hexapoda</taxon>
        <taxon>Insecta</taxon>
        <taxon>Pterygota</taxon>
        <taxon>Neoptera</taxon>
        <taxon>Paraneoptera</taxon>
        <taxon>Hemiptera</taxon>
        <taxon>Auchenorrhyncha</taxon>
        <taxon>Membracoidea</taxon>
        <taxon>Cicadellidae</taxon>
        <taxon>Cicadellinae</taxon>
        <taxon>Proconiini</taxon>
        <taxon>Homalodisca</taxon>
    </lineage>
</organism>
<name>A0A1B6JZP2_9HEMI</name>
<sequence length="192" mass="20702">MIAPAVLLGLVMPYLAGVQGTCDPDTVNQIKAFWNGNPPQHNLEKLNGFLTHLTAPGYYTGSQEDIECFQSNFNEDGSAFDVVITHNADTTVDVVYQATDNGDGTLTLTSPDFPSAETVYVIYFDNQVLAYFNCQDSENQTYKGFAGIGVVNANNSDIEFSPTILKGLKEADSALEQLKLATLPGIDTSCGN</sequence>
<evidence type="ECO:0000313" key="2">
    <source>
        <dbReference type="EMBL" id="JAT04668.1"/>
    </source>
</evidence>
<proteinExistence type="predicted"/>
<protein>
    <recommendedName>
        <fullName evidence="3">Lipocalin/cytosolic fatty-acid binding domain-containing protein</fullName>
    </recommendedName>
</protein>
<gene>
    <name evidence="2" type="ORF">g.14457</name>
</gene>
<keyword evidence="1" id="KW-0732">Signal</keyword>
<evidence type="ECO:0008006" key="3">
    <source>
        <dbReference type="Google" id="ProtNLM"/>
    </source>
</evidence>
<accession>A0A1B6JZP2</accession>